<feature type="region of interest" description="Disordered" evidence="1">
    <location>
        <begin position="585"/>
        <end position="604"/>
    </location>
</feature>
<accession>A0A7S1J475</accession>
<dbReference type="EMBL" id="HBGA01116359">
    <property type="protein sequence ID" value="CAD9032212.1"/>
    <property type="molecule type" value="Transcribed_RNA"/>
</dbReference>
<dbReference type="Pfam" id="PF14908">
    <property type="entry name" value="HU-CCDC81_euk_1"/>
    <property type="match status" value="1"/>
</dbReference>
<evidence type="ECO:0000259" key="3">
    <source>
        <dbReference type="Pfam" id="PF18289"/>
    </source>
</evidence>
<name>A0A7S1J475_9EUGL</name>
<dbReference type="InterPro" id="IPR026295">
    <property type="entry name" value="CCD81"/>
</dbReference>
<evidence type="ECO:0008006" key="5">
    <source>
        <dbReference type="Google" id="ProtNLM"/>
    </source>
</evidence>
<dbReference type="GO" id="GO:0005815">
    <property type="term" value="C:microtubule organizing center"/>
    <property type="evidence" value="ECO:0007669"/>
    <property type="project" value="TreeGrafter"/>
</dbReference>
<sequence length="660" mass="73013">MNSWANAWDLERVFTHVATSPAVPGHVITKVDLRRVWRAISVNILDTLHRTRGIQIPSFGTFTLYKKEVRDHSSWTSRMTHELFFYLDPTYEATYHIQANEATASANRGRLTFAVPSTKLSTAALQEKVGLSRTLIANTLKDIFRFVGEAIYKGQSFSLEFPGVATVYLRATKCKVVFADGLIGQIAQFDRARSKHSQRKMFGDHPNQAETWNLDEIPELEDSPTKGSRGLPMPQEPSPCEETKPTEEPCSREKPEAVAHRDTQVAPRPYTPQGPPPTKGVHTLDRRPPSPAMHRGRAPSNPRSSERDKQPRFRSSSRKTKPVNEAPPKSSGRPMSPFLLGSPVGGQLFQDIEHERERAQRANKGPHDASPPRVRVRRPSTGVMNRSVDCAIQTQAVSDCAVQTTGLGDEGEIPLPDPHVHPCVIDASQDRTAKARGLCAAELAAAKKKAFARAFEPIDSGEDIRNLINTAIVAEEQLVVEDVDTASPDRQDDAKPICPVDQDIKLKDSMLVTAAARQPLRSTSPDPSAPAPADIAPLASILEGTPPAPVLADRGLFNPFVRDEASIREERERKRELARRIEAENLQRSAEKQAQHHHTRKLERERMLARLSEPTAVTIHPDSNYSAAEALGRRAWLSSISVPQDRISQRNANTMPGACA</sequence>
<dbReference type="InterPro" id="IPR040673">
    <property type="entry name" value="CCDC81_HU_dom_2"/>
</dbReference>
<evidence type="ECO:0000313" key="4">
    <source>
        <dbReference type="EMBL" id="CAD9032212.1"/>
    </source>
</evidence>
<organism evidence="4">
    <name type="scientific">Eutreptiella gymnastica</name>
    <dbReference type="NCBI Taxonomy" id="73025"/>
    <lineage>
        <taxon>Eukaryota</taxon>
        <taxon>Discoba</taxon>
        <taxon>Euglenozoa</taxon>
        <taxon>Euglenida</taxon>
        <taxon>Spirocuta</taxon>
        <taxon>Euglenophyceae</taxon>
        <taxon>Eutreptiales</taxon>
        <taxon>Eutreptiaceae</taxon>
        <taxon>Eutreptiella</taxon>
    </lineage>
</organism>
<proteinExistence type="predicted"/>
<feature type="compositionally biased region" description="Basic and acidic residues" evidence="1">
    <location>
        <begin position="351"/>
        <end position="360"/>
    </location>
</feature>
<protein>
    <recommendedName>
        <fullName evidence="5">CCDC81 HU domain-containing protein</fullName>
    </recommendedName>
</protein>
<dbReference type="Pfam" id="PF18289">
    <property type="entry name" value="HU-CCDC81_euk_2"/>
    <property type="match status" value="1"/>
</dbReference>
<reference evidence="4" key="1">
    <citation type="submission" date="2021-01" db="EMBL/GenBank/DDBJ databases">
        <authorList>
            <person name="Corre E."/>
            <person name="Pelletier E."/>
            <person name="Niang G."/>
            <person name="Scheremetjew M."/>
            <person name="Finn R."/>
            <person name="Kale V."/>
            <person name="Holt S."/>
            <person name="Cochrane G."/>
            <person name="Meng A."/>
            <person name="Brown T."/>
            <person name="Cohen L."/>
        </authorList>
    </citation>
    <scope>NUCLEOTIDE SEQUENCE</scope>
    <source>
        <strain evidence="4">NIES-381</strain>
    </source>
</reference>
<evidence type="ECO:0000259" key="2">
    <source>
        <dbReference type="Pfam" id="PF14908"/>
    </source>
</evidence>
<feature type="domain" description="CCDC81 HU" evidence="3">
    <location>
        <begin position="118"/>
        <end position="185"/>
    </location>
</feature>
<dbReference type="InterPro" id="IPR028034">
    <property type="entry name" value="HU-CCDC81"/>
</dbReference>
<evidence type="ECO:0000256" key="1">
    <source>
        <dbReference type="SAM" id="MobiDB-lite"/>
    </source>
</evidence>
<feature type="region of interest" description="Disordered" evidence="1">
    <location>
        <begin position="197"/>
        <end position="377"/>
    </location>
</feature>
<dbReference type="AlphaFoldDB" id="A0A7S1J475"/>
<dbReference type="PANTHER" id="PTHR14362">
    <property type="entry name" value="COILED-COIL DOMAIN-CONTAINING PROTEIN 81"/>
    <property type="match status" value="1"/>
</dbReference>
<feature type="compositionally biased region" description="Basic and acidic residues" evidence="1">
    <location>
        <begin position="585"/>
        <end position="594"/>
    </location>
</feature>
<feature type="compositionally biased region" description="Pro residues" evidence="1">
    <location>
        <begin position="269"/>
        <end position="278"/>
    </location>
</feature>
<gene>
    <name evidence="4" type="ORF">EGYM00392_LOCUS43354</name>
</gene>
<feature type="compositionally biased region" description="Basic and acidic residues" evidence="1">
    <location>
        <begin position="241"/>
        <end position="263"/>
    </location>
</feature>
<feature type="domain" description="CCDC81 HU" evidence="2">
    <location>
        <begin position="27"/>
        <end position="98"/>
    </location>
</feature>
<dbReference type="PANTHER" id="PTHR14362:SF2">
    <property type="entry name" value="COILED-COIL DOMAIN-CONTAINING PROTEIN 81"/>
    <property type="match status" value="1"/>
</dbReference>